<organism evidence="2 3">
    <name type="scientific">Cirrhinus mrigala</name>
    <name type="common">Mrigala</name>
    <dbReference type="NCBI Taxonomy" id="683832"/>
    <lineage>
        <taxon>Eukaryota</taxon>
        <taxon>Metazoa</taxon>
        <taxon>Chordata</taxon>
        <taxon>Craniata</taxon>
        <taxon>Vertebrata</taxon>
        <taxon>Euteleostomi</taxon>
        <taxon>Actinopterygii</taxon>
        <taxon>Neopterygii</taxon>
        <taxon>Teleostei</taxon>
        <taxon>Ostariophysi</taxon>
        <taxon>Cypriniformes</taxon>
        <taxon>Cyprinidae</taxon>
        <taxon>Labeoninae</taxon>
        <taxon>Labeonini</taxon>
        <taxon>Cirrhinus</taxon>
    </lineage>
</organism>
<evidence type="ECO:0000313" key="3">
    <source>
        <dbReference type="Proteomes" id="UP001529510"/>
    </source>
</evidence>
<proteinExistence type="predicted"/>
<name>A0ABD0MLI9_CIRMR</name>
<feature type="non-terminal residue" evidence="2">
    <location>
        <position position="80"/>
    </location>
</feature>
<dbReference type="EMBL" id="JAMKFB020000260">
    <property type="protein sequence ID" value="KAL0150980.1"/>
    <property type="molecule type" value="Genomic_DNA"/>
</dbReference>
<keyword evidence="3" id="KW-1185">Reference proteome</keyword>
<feature type="region of interest" description="Disordered" evidence="1">
    <location>
        <begin position="1"/>
        <end position="80"/>
    </location>
</feature>
<dbReference type="AlphaFoldDB" id="A0ABD0MLI9"/>
<sequence length="80" mass="8955">MRRLSGTGPATRPQRQYSPLQQLREPGNIRMLNSQPTCTTAANRTPDINWGTADSHPTTEQNSQNAQKRPDNQTQEPLPT</sequence>
<accession>A0ABD0MLI9</accession>
<reference evidence="2 3" key="1">
    <citation type="submission" date="2024-05" db="EMBL/GenBank/DDBJ databases">
        <title>Genome sequencing and assembly of Indian major carp, Cirrhinus mrigala (Hamilton, 1822).</title>
        <authorList>
            <person name="Mohindra V."/>
            <person name="Chowdhury L.M."/>
            <person name="Lal K."/>
            <person name="Jena J.K."/>
        </authorList>
    </citation>
    <scope>NUCLEOTIDE SEQUENCE [LARGE SCALE GENOMIC DNA]</scope>
    <source>
        <strain evidence="2">CM1030</strain>
        <tissue evidence="2">Blood</tissue>
    </source>
</reference>
<protein>
    <submittedName>
        <fullName evidence="2">Uncharacterized protein</fullName>
    </submittedName>
</protein>
<evidence type="ECO:0000313" key="2">
    <source>
        <dbReference type="EMBL" id="KAL0150980.1"/>
    </source>
</evidence>
<feature type="compositionally biased region" description="Polar residues" evidence="1">
    <location>
        <begin position="55"/>
        <end position="80"/>
    </location>
</feature>
<feature type="compositionally biased region" description="Polar residues" evidence="1">
    <location>
        <begin position="31"/>
        <end position="43"/>
    </location>
</feature>
<evidence type="ECO:0000256" key="1">
    <source>
        <dbReference type="SAM" id="MobiDB-lite"/>
    </source>
</evidence>
<dbReference type="Proteomes" id="UP001529510">
    <property type="component" value="Unassembled WGS sequence"/>
</dbReference>
<gene>
    <name evidence="2" type="ORF">M9458_053707</name>
</gene>
<comment type="caution">
    <text evidence="2">The sequence shown here is derived from an EMBL/GenBank/DDBJ whole genome shotgun (WGS) entry which is preliminary data.</text>
</comment>